<reference evidence="1" key="1">
    <citation type="submission" date="2014-05" db="EMBL/GenBank/DDBJ databases">
        <authorList>
            <person name="Chronopoulou M."/>
        </authorList>
    </citation>
    <scope>NUCLEOTIDE SEQUENCE</scope>
    <source>
        <tissue evidence="1">Whole organism</tissue>
    </source>
</reference>
<proteinExistence type="predicted"/>
<accession>A0A0K2V078</accession>
<dbReference type="AlphaFoldDB" id="A0A0K2V078"/>
<protein>
    <submittedName>
        <fullName evidence="1">Putative LOC100908614 [Metaseiulus occidentalis]</fullName>
    </submittedName>
</protein>
<name>A0A0K2V078_LEPSM</name>
<sequence>MMTLVKKTGNINGKLFLRAILEWRKALKDHRRSLPEILFVHQIQSVVPTNNIKLRKFKIIDQGRVGEEKKQNIKKSEIPTTTEKQEIRTPFKWVLTLEFKTVSMLWDLMEIVVERINVQTSKVRLRNGKILIRNRRFIKPDRSVSFDVNINYV</sequence>
<organism evidence="1">
    <name type="scientific">Lepeophtheirus salmonis</name>
    <name type="common">Salmon louse</name>
    <name type="synonym">Caligus salmonis</name>
    <dbReference type="NCBI Taxonomy" id="72036"/>
    <lineage>
        <taxon>Eukaryota</taxon>
        <taxon>Metazoa</taxon>
        <taxon>Ecdysozoa</taxon>
        <taxon>Arthropoda</taxon>
        <taxon>Crustacea</taxon>
        <taxon>Multicrustacea</taxon>
        <taxon>Hexanauplia</taxon>
        <taxon>Copepoda</taxon>
        <taxon>Siphonostomatoida</taxon>
        <taxon>Caligidae</taxon>
        <taxon>Lepeophtheirus</taxon>
    </lineage>
</organism>
<dbReference type="EMBL" id="HACA01026015">
    <property type="protein sequence ID" value="CDW43376.1"/>
    <property type="molecule type" value="Transcribed_RNA"/>
</dbReference>
<evidence type="ECO:0000313" key="1">
    <source>
        <dbReference type="EMBL" id="CDW43376.1"/>
    </source>
</evidence>